<organism evidence="2">
    <name type="scientific">Culex pipiens</name>
    <name type="common">House mosquito</name>
    <dbReference type="NCBI Taxonomy" id="7175"/>
    <lineage>
        <taxon>Eukaryota</taxon>
        <taxon>Metazoa</taxon>
        <taxon>Ecdysozoa</taxon>
        <taxon>Arthropoda</taxon>
        <taxon>Hexapoda</taxon>
        <taxon>Insecta</taxon>
        <taxon>Pterygota</taxon>
        <taxon>Neoptera</taxon>
        <taxon>Endopterygota</taxon>
        <taxon>Diptera</taxon>
        <taxon>Nematocera</taxon>
        <taxon>Culicoidea</taxon>
        <taxon>Culicidae</taxon>
        <taxon>Culicinae</taxon>
        <taxon>Culicini</taxon>
        <taxon>Culex</taxon>
        <taxon>Culex</taxon>
    </lineage>
</organism>
<name>A0A8D8FYL4_CULPI</name>
<reference evidence="2" key="1">
    <citation type="submission" date="2021-05" db="EMBL/GenBank/DDBJ databases">
        <authorList>
            <person name="Alioto T."/>
            <person name="Alioto T."/>
            <person name="Gomez Garrido J."/>
        </authorList>
    </citation>
    <scope>NUCLEOTIDE SEQUENCE</scope>
</reference>
<feature type="transmembrane region" description="Helical" evidence="1">
    <location>
        <begin position="20"/>
        <end position="38"/>
    </location>
</feature>
<dbReference type="EMBL" id="HBUE01274196">
    <property type="protein sequence ID" value="CAG6565440.1"/>
    <property type="molecule type" value="Transcribed_RNA"/>
</dbReference>
<sequence length="137" mass="15034">MTYVTARKALPVQRGADAELVIRFVAPGASAAAVLFAVPSIPSVSLNVTVTTFVVPMPNRSLPLVVDTLVLAFFPPEIFPSASTFVVGPRSAVDLLETLWAFPYSGCFEPRVRRTPPLRALLDSECLRQLLFRFRWG</sequence>
<proteinExistence type="predicted"/>
<keyword evidence="1" id="KW-0472">Membrane</keyword>
<dbReference type="EMBL" id="HBUE01113743">
    <property type="protein sequence ID" value="CAG6489912.1"/>
    <property type="molecule type" value="Transcribed_RNA"/>
</dbReference>
<evidence type="ECO:0000256" key="1">
    <source>
        <dbReference type="SAM" id="Phobius"/>
    </source>
</evidence>
<dbReference type="EMBL" id="HBUE01168831">
    <property type="protein sequence ID" value="CAG6513959.1"/>
    <property type="molecule type" value="Transcribed_RNA"/>
</dbReference>
<evidence type="ECO:0000313" key="2">
    <source>
        <dbReference type="EMBL" id="CAG6489912.1"/>
    </source>
</evidence>
<keyword evidence="1" id="KW-1133">Transmembrane helix</keyword>
<keyword evidence="1" id="KW-0812">Transmembrane</keyword>
<protein>
    <submittedName>
        <fullName evidence="2">(northern house mosquito) hypothetical protein</fullName>
    </submittedName>
</protein>
<accession>A0A8D8FYL4</accession>
<dbReference type="AlphaFoldDB" id="A0A8D8FYL4"/>